<evidence type="ECO:0000313" key="6">
    <source>
        <dbReference type="EMBL" id="CAF1362263.1"/>
    </source>
</evidence>
<dbReference type="OrthoDB" id="10021907at2759"/>
<dbReference type="Pfam" id="PF04970">
    <property type="entry name" value="LRAT"/>
    <property type="match status" value="1"/>
</dbReference>
<accession>A0A815I7T9</accession>
<dbReference type="PANTHER" id="PTHR13943:SF77">
    <property type="entry name" value="LRAT DOMAIN-CONTAINING PROTEIN"/>
    <property type="match status" value="1"/>
</dbReference>
<keyword evidence="2" id="KW-0808">Transferase</keyword>
<dbReference type="Proteomes" id="UP000681967">
    <property type="component" value="Unassembled WGS sequence"/>
</dbReference>
<protein>
    <recommendedName>
        <fullName evidence="5">LRAT domain-containing protein</fullName>
    </recommendedName>
</protein>
<dbReference type="GO" id="GO:0070292">
    <property type="term" value="P:N-acylphosphatidylethanolamine metabolic process"/>
    <property type="evidence" value="ECO:0007669"/>
    <property type="project" value="TreeGrafter"/>
</dbReference>
<dbReference type="Gene3D" id="3.90.1720.10">
    <property type="entry name" value="endopeptidase domain like (from Nostoc punctiforme)"/>
    <property type="match status" value="1"/>
</dbReference>
<comment type="caution">
    <text evidence="6">The sequence shown here is derived from an EMBL/GenBank/DDBJ whole genome shotgun (WGS) entry which is preliminary data.</text>
</comment>
<keyword evidence="3" id="KW-0378">Hydrolase</keyword>
<comment type="similarity">
    <text evidence="1">Belongs to the H-rev107 family.</text>
</comment>
<evidence type="ECO:0000256" key="2">
    <source>
        <dbReference type="ARBA" id="ARBA00022679"/>
    </source>
</evidence>
<sequence>MWYSVASPMDIRGKPSSINQHNERSMTTHDVANICDTWIRTIYSIKLRQKRDNTSSVDIKVLIIDLFCQNKKIIIMGNFNNRVPDETYTNPSDMKSYDVIKHVSRDAEPGDMIQYHRRDYEHWAIYIGNGKVIQATVRDFSNTFMNKFMPAMLTIITFGHQTTFARITEESFHGVLQSDGVARINNFKDNQWKILPKNEIVERARMCVGRYPYHVLSNNCEHLVTWCRYGRRLSGQEEAFWSMMTFGIYKRK</sequence>
<dbReference type="Proteomes" id="UP000663834">
    <property type="component" value="Unassembled WGS sequence"/>
</dbReference>
<dbReference type="EMBL" id="CAJNOW010002728">
    <property type="protein sequence ID" value="CAF1362263.1"/>
    <property type="molecule type" value="Genomic_DNA"/>
</dbReference>
<gene>
    <name evidence="7" type="ORF">BYL167_LOCUS5087</name>
    <name evidence="6" type="ORF">KQP761_LOCUS7791</name>
</gene>
<dbReference type="GO" id="GO:0016410">
    <property type="term" value="F:N-acyltransferase activity"/>
    <property type="evidence" value="ECO:0007669"/>
    <property type="project" value="TreeGrafter"/>
</dbReference>
<evidence type="ECO:0000256" key="3">
    <source>
        <dbReference type="ARBA" id="ARBA00022801"/>
    </source>
</evidence>
<dbReference type="InterPro" id="IPR051496">
    <property type="entry name" value="H-rev107_PLA/AT"/>
</dbReference>
<name>A0A815I7T9_9BILA</name>
<evidence type="ECO:0000313" key="8">
    <source>
        <dbReference type="Proteomes" id="UP000663834"/>
    </source>
</evidence>
<feature type="domain" description="LRAT" evidence="5">
    <location>
        <begin position="112"/>
        <end position="236"/>
    </location>
</feature>
<dbReference type="EMBL" id="CAJOBH010001133">
    <property type="protein sequence ID" value="CAF3837738.1"/>
    <property type="molecule type" value="Genomic_DNA"/>
</dbReference>
<dbReference type="AlphaFoldDB" id="A0A815I7T9"/>
<evidence type="ECO:0000313" key="7">
    <source>
        <dbReference type="EMBL" id="CAF3837738.1"/>
    </source>
</evidence>
<organism evidence="6 8">
    <name type="scientific">Rotaria magnacalcarata</name>
    <dbReference type="NCBI Taxonomy" id="392030"/>
    <lineage>
        <taxon>Eukaryota</taxon>
        <taxon>Metazoa</taxon>
        <taxon>Spiralia</taxon>
        <taxon>Gnathifera</taxon>
        <taxon>Rotifera</taxon>
        <taxon>Eurotatoria</taxon>
        <taxon>Bdelloidea</taxon>
        <taxon>Philodinida</taxon>
        <taxon>Philodinidae</taxon>
        <taxon>Rotaria</taxon>
    </lineage>
</organism>
<keyword evidence="4" id="KW-0443">Lipid metabolism</keyword>
<evidence type="ECO:0000256" key="1">
    <source>
        <dbReference type="ARBA" id="ARBA00007824"/>
    </source>
</evidence>
<dbReference type="GO" id="GO:0005737">
    <property type="term" value="C:cytoplasm"/>
    <property type="evidence" value="ECO:0007669"/>
    <property type="project" value="TreeGrafter"/>
</dbReference>
<dbReference type="PROSITE" id="PS51934">
    <property type="entry name" value="LRAT"/>
    <property type="match status" value="1"/>
</dbReference>
<dbReference type="GO" id="GO:0004623">
    <property type="term" value="F:phospholipase A2 activity"/>
    <property type="evidence" value="ECO:0007669"/>
    <property type="project" value="TreeGrafter"/>
</dbReference>
<reference evidence="6" key="1">
    <citation type="submission" date="2021-02" db="EMBL/GenBank/DDBJ databases">
        <authorList>
            <person name="Nowell W R."/>
        </authorList>
    </citation>
    <scope>NUCLEOTIDE SEQUENCE</scope>
</reference>
<dbReference type="PANTHER" id="PTHR13943">
    <property type="entry name" value="HRAS-LIKE SUPPRESSOR - RELATED"/>
    <property type="match status" value="1"/>
</dbReference>
<evidence type="ECO:0000259" key="5">
    <source>
        <dbReference type="PROSITE" id="PS51934"/>
    </source>
</evidence>
<proteinExistence type="inferred from homology"/>
<dbReference type="GO" id="GO:0008970">
    <property type="term" value="F:phospholipase A1 activity"/>
    <property type="evidence" value="ECO:0007669"/>
    <property type="project" value="TreeGrafter"/>
</dbReference>
<evidence type="ECO:0000256" key="4">
    <source>
        <dbReference type="ARBA" id="ARBA00023098"/>
    </source>
</evidence>
<dbReference type="InterPro" id="IPR007053">
    <property type="entry name" value="LRAT_dom"/>
</dbReference>